<sequence length="170" mass="19288">MEASRQLWRVSGQIRVTLASNRRKTGSAREELGWGIRRRRRVAKPFEHTFDVVLLRGGRASAAFRHPCRRADSRFLRRLSVFWLIRDVGASDCDETWFVGFGTSRGIHEFLTCEFCLELARFRDSGVFGRSSRWCRSRGGSVLPGISVREPQISVATPSEDQDRGKGVAS</sequence>
<keyword evidence="1" id="KW-1185">Reference proteome</keyword>
<organism evidence="1 2">
    <name type="scientific">Ananas comosus</name>
    <name type="common">Pineapple</name>
    <name type="synonym">Ananas ananas</name>
    <dbReference type="NCBI Taxonomy" id="4615"/>
    <lineage>
        <taxon>Eukaryota</taxon>
        <taxon>Viridiplantae</taxon>
        <taxon>Streptophyta</taxon>
        <taxon>Embryophyta</taxon>
        <taxon>Tracheophyta</taxon>
        <taxon>Spermatophyta</taxon>
        <taxon>Magnoliopsida</taxon>
        <taxon>Liliopsida</taxon>
        <taxon>Poales</taxon>
        <taxon>Bromeliaceae</taxon>
        <taxon>Bromelioideae</taxon>
        <taxon>Ananas</taxon>
    </lineage>
</organism>
<evidence type="ECO:0000313" key="2">
    <source>
        <dbReference type="RefSeq" id="XP_020106247.1"/>
    </source>
</evidence>
<evidence type="ECO:0000313" key="1">
    <source>
        <dbReference type="Proteomes" id="UP000515123"/>
    </source>
</evidence>
<reference evidence="1" key="1">
    <citation type="journal article" date="2015" name="Nat. Genet.">
        <title>The pineapple genome and the evolution of CAM photosynthesis.</title>
        <authorList>
            <person name="Ming R."/>
            <person name="VanBuren R."/>
            <person name="Wai C.M."/>
            <person name="Tang H."/>
            <person name="Schatz M.C."/>
            <person name="Bowers J.E."/>
            <person name="Lyons E."/>
            <person name="Wang M.L."/>
            <person name="Chen J."/>
            <person name="Biggers E."/>
            <person name="Zhang J."/>
            <person name="Huang L."/>
            <person name="Zhang L."/>
            <person name="Miao W."/>
            <person name="Zhang J."/>
            <person name="Ye Z."/>
            <person name="Miao C."/>
            <person name="Lin Z."/>
            <person name="Wang H."/>
            <person name="Zhou H."/>
            <person name="Yim W.C."/>
            <person name="Priest H.D."/>
            <person name="Zheng C."/>
            <person name="Woodhouse M."/>
            <person name="Edger P.P."/>
            <person name="Guyot R."/>
            <person name="Guo H.B."/>
            <person name="Guo H."/>
            <person name="Zheng G."/>
            <person name="Singh R."/>
            <person name="Sharma A."/>
            <person name="Min X."/>
            <person name="Zheng Y."/>
            <person name="Lee H."/>
            <person name="Gurtowski J."/>
            <person name="Sedlazeck F.J."/>
            <person name="Harkess A."/>
            <person name="McKain M.R."/>
            <person name="Liao Z."/>
            <person name="Fang J."/>
            <person name="Liu J."/>
            <person name="Zhang X."/>
            <person name="Zhang Q."/>
            <person name="Hu W."/>
            <person name="Qin Y."/>
            <person name="Wang K."/>
            <person name="Chen L.Y."/>
            <person name="Shirley N."/>
            <person name="Lin Y.R."/>
            <person name="Liu L.Y."/>
            <person name="Hernandez A.G."/>
            <person name="Wright C.L."/>
            <person name="Bulone V."/>
            <person name="Tuskan G.A."/>
            <person name="Heath K."/>
            <person name="Zee F."/>
            <person name="Moore P.H."/>
            <person name="Sunkar R."/>
            <person name="Leebens-Mack J.H."/>
            <person name="Mockler T."/>
            <person name="Bennetzen J.L."/>
            <person name="Freeling M."/>
            <person name="Sankoff D."/>
            <person name="Paterson A.H."/>
            <person name="Zhu X."/>
            <person name="Yang X."/>
            <person name="Smith J.A."/>
            <person name="Cushman J.C."/>
            <person name="Paull R.E."/>
            <person name="Yu Q."/>
        </authorList>
    </citation>
    <scope>NUCLEOTIDE SEQUENCE [LARGE SCALE GENOMIC DNA]</scope>
    <source>
        <strain evidence="1">cv. F153</strain>
    </source>
</reference>
<dbReference type="GeneID" id="109722564"/>
<dbReference type="RefSeq" id="XP_020106247.1">
    <property type="nucleotide sequence ID" value="XM_020250658.1"/>
</dbReference>
<name>A0A6P5GEF0_ANACO</name>
<accession>A0A6P5GEF0</accession>
<gene>
    <name evidence="2" type="primary">LOC109722564</name>
</gene>
<proteinExistence type="predicted"/>
<reference evidence="2" key="2">
    <citation type="submission" date="2025-08" db="UniProtKB">
        <authorList>
            <consortium name="RefSeq"/>
        </authorList>
    </citation>
    <scope>IDENTIFICATION</scope>
    <source>
        <tissue evidence="2">Leaf</tissue>
    </source>
</reference>
<dbReference type="Proteomes" id="UP000515123">
    <property type="component" value="Linkage group 16"/>
</dbReference>
<protein>
    <submittedName>
        <fullName evidence="2">Uncharacterized protein LOC109722564</fullName>
    </submittedName>
</protein>
<dbReference type="AlphaFoldDB" id="A0A6P5GEF0"/>